<dbReference type="STRING" id="1503961.SAMN05421736_115102"/>
<feature type="transmembrane region" description="Helical" evidence="5">
    <location>
        <begin position="167"/>
        <end position="188"/>
    </location>
</feature>
<keyword evidence="5" id="KW-1003">Cell membrane</keyword>
<dbReference type="InterPro" id="IPR000412">
    <property type="entry name" value="ABC_2_transport"/>
</dbReference>
<dbReference type="InterPro" id="IPR047817">
    <property type="entry name" value="ABC2_TM_bact-type"/>
</dbReference>
<protein>
    <recommendedName>
        <fullName evidence="5">Transport permease protein</fullName>
    </recommendedName>
</protein>
<dbReference type="EMBL" id="FNPI01000015">
    <property type="protein sequence ID" value="SDZ51608.1"/>
    <property type="molecule type" value="Genomic_DNA"/>
</dbReference>
<evidence type="ECO:0000313" key="7">
    <source>
        <dbReference type="EMBL" id="SDZ51608.1"/>
    </source>
</evidence>
<evidence type="ECO:0000256" key="4">
    <source>
        <dbReference type="ARBA" id="ARBA00023136"/>
    </source>
</evidence>
<sequence>MMNSANHAKAAQTQLNTNEKIKDVLAVRTRPKRPNGIRTSLTFGWRALLKIKYVPEQLLDVTAFPIMFLLMFTYLFGGAIAGSTSDYLQFLLPGILVMTVVTITMYTGVELNNDITKGIFDRFRSLPIWRPSVLVGMLLVDAVRYTVASIIMITLGLIMGFRPDGGALGVIGAVGLLILFSFSLSWIWTTLGLTLRSEKSLMGVSMLVLFPLTFVSNVYVDPETLPSWLQAFVEVNPISILVTAIRGLMHGTGTIEQVGWVFLASAIITVIFAPLTMYIYRNKK</sequence>
<proteinExistence type="inferred from homology"/>
<evidence type="ECO:0000256" key="5">
    <source>
        <dbReference type="RuleBase" id="RU361157"/>
    </source>
</evidence>
<keyword evidence="3 5" id="KW-1133">Transmembrane helix</keyword>
<comment type="subcellular location">
    <subcellularLocation>
        <location evidence="5">Cell membrane</location>
        <topology evidence="5">Multi-pass membrane protein</topology>
    </subcellularLocation>
    <subcellularLocation>
        <location evidence="1">Membrane</location>
        <topology evidence="1">Multi-pass membrane protein</topology>
    </subcellularLocation>
</comment>
<dbReference type="InterPro" id="IPR051784">
    <property type="entry name" value="Nod_factor_ABC_transporter"/>
</dbReference>
<organism evidence="7 8">
    <name type="scientific">Evansella caseinilytica</name>
    <dbReference type="NCBI Taxonomy" id="1503961"/>
    <lineage>
        <taxon>Bacteria</taxon>
        <taxon>Bacillati</taxon>
        <taxon>Bacillota</taxon>
        <taxon>Bacilli</taxon>
        <taxon>Bacillales</taxon>
        <taxon>Bacillaceae</taxon>
        <taxon>Evansella</taxon>
    </lineage>
</organism>
<dbReference type="Proteomes" id="UP000198935">
    <property type="component" value="Unassembled WGS sequence"/>
</dbReference>
<dbReference type="PROSITE" id="PS51012">
    <property type="entry name" value="ABC_TM2"/>
    <property type="match status" value="1"/>
</dbReference>
<accession>A0A1H3TNY5</accession>
<reference evidence="8" key="1">
    <citation type="submission" date="2016-10" db="EMBL/GenBank/DDBJ databases">
        <authorList>
            <person name="Varghese N."/>
            <person name="Submissions S."/>
        </authorList>
    </citation>
    <scope>NUCLEOTIDE SEQUENCE [LARGE SCALE GENOMIC DNA]</scope>
    <source>
        <strain evidence="8">SP</strain>
    </source>
</reference>
<dbReference type="Pfam" id="PF01061">
    <property type="entry name" value="ABC2_membrane"/>
    <property type="match status" value="1"/>
</dbReference>
<gene>
    <name evidence="7" type="ORF">SAMN05421736_115102</name>
</gene>
<keyword evidence="5" id="KW-0813">Transport</keyword>
<dbReference type="PANTHER" id="PTHR43229:SF2">
    <property type="entry name" value="NODULATION PROTEIN J"/>
    <property type="match status" value="1"/>
</dbReference>
<comment type="similarity">
    <text evidence="5">Belongs to the ABC-2 integral membrane protein family.</text>
</comment>
<feature type="transmembrane region" description="Helical" evidence="5">
    <location>
        <begin position="258"/>
        <end position="280"/>
    </location>
</feature>
<evidence type="ECO:0000256" key="2">
    <source>
        <dbReference type="ARBA" id="ARBA00022692"/>
    </source>
</evidence>
<dbReference type="AlphaFoldDB" id="A0A1H3TNY5"/>
<feature type="domain" description="ABC transmembrane type-2" evidence="6">
    <location>
        <begin position="56"/>
        <end position="283"/>
    </location>
</feature>
<dbReference type="GO" id="GO:0043190">
    <property type="term" value="C:ATP-binding cassette (ABC) transporter complex"/>
    <property type="evidence" value="ECO:0007669"/>
    <property type="project" value="InterPro"/>
</dbReference>
<name>A0A1H3TNY5_9BACI</name>
<feature type="transmembrane region" description="Helical" evidence="5">
    <location>
        <begin position="132"/>
        <end position="161"/>
    </location>
</feature>
<evidence type="ECO:0000256" key="1">
    <source>
        <dbReference type="ARBA" id="ARBA00004141"/>
    </source>
</evidence>
<dbReference type="PIRSF" id="PIRSF006648">
    <property type="entry name" value="DrrB"/>
    <property type="match status" value="1"/>
</dbReference>
<feature type="transmembrane region" description="Helical" evidence="5">
    <location>
        <begin position="200"/>
        <end position="220"/>
    </location>
</feature>
<feature type="transmembrane region" description="Helical" evidence="5">
    <location>
        <begin position="87"/>
        <end position="111"/>
    </location>
</feature>
<keyword evidence="4 5" id="KW-0472">Membrane</keyword>
<dbReference type="GO" id="GO:0140359">
    <property type="term" value="F:ABC-type transporter activity"/>
    <property type="evidence" value="ECO:0007669"/>
    <property type="project" value="InterPro"/>
</dbReference>
<dbReference type="PANTHER" id="PTHR43229">
    <property type="entry name" value="NODULATION PROTEIN J"/>
    <property type="match status" value="1"/>
</dbReference>
<keyword evidence="2 5" id="KW-0812">Transmembrane</keyword>
<evidence type="ECO:0000313" key="8">
    <source>
        <dbReference type="Proteomes" id="UP000198935"/>
    </source>
</evidence>
<evidence type="ECO:0000259" key="6">
    <source>
        <dbReference type="PROSITE" id="PS51012"/>
    </source>
</evidence>
<evidence type="ECO:0000256" key="3">
    <source>
        <dbReference type="ARBA" id="ARBA00022989"/>
    </source>
</evidence>
<feature type="transmembrane region" description="Helical" evidence="5">
    <location>
        <begin position="58"/>
        <end position="81"/>
    </location>
</feature>
<dbReference type="InterPro" id="IPR013525">
    <property type="entry name" value="ABC2_TM"/>
</dbReference>
<keyword evidence="8" id="KW-1185">Reference proteome</keyword>